<dbReference type="SUPFAM" id="SSF54695">
    <property type="entry name" value="POZ domain"/>
    <property type="match status" value="1"/>
</dbReference>
<feature type="domain" description="SKP1 component POZ" evidence="5">
    <location>
        <begin position="47"/>
        <end position="106"/>
    </location>
</feature>
<comment type="caution">
    <text evidence="6">The sequence shown here is derived from an EMBL/GenBank/DDBJ whole genome shotgun (WGS) entry which is preliminary data.</text>
</comment>
<dbReference type="InterPro" id="IPR011333">
    <property type="entry name" value="SKP1/BTB/POZ_sf"/>
</dbReference>
<comment type="subcellular location">
    <subcellularLocation>
        <location evidence="1">Nucleus</location>
    </subcellularLocation>
</comment>
<dbReference type="InterPro" id="IPR016073">
    <property type="entry name" value="Skp1_comp_POZ"/>
</dbReference>
<dbReference type="Gene3D" id="3.30.710.10">
    <property type="entry name" value="Potassium Channel Kv1.1, Chain A"/>
    <property type="match status" value="1"/>
</dbReference>
<reference evidence="6 7" key="1">
    <citation type="submission" date="2023-08" db="EMBL/GenBank/DDBJ databases">
        <title>A Necator americanus chromosomal reference genome.</title>
        <authorList>
            <person name="Ilik V."/>
            <person name="Petrzelkova K.J."/>
            <person name="Pardy F."/>
            <person name="Fuh T."/>
            <person name="Niatou-Singa F.S."/>
            <person name="Gouil Q."/>
            <person name="Baker L."/>
            <person name="Ritchie M.E."/>
            <person name="Jex A.R."/>
            <person name="Gazzola D."/>
            <person name="Li H."/>
            <person name="Toshio Fujiwara R."/>
            <person name="Zhan B."/>
            <person name="Aroian R.V."/>
            <person name="Pafco B."/>
            <person name="Schwarz E.M."/>
        </authorList>
    </citation>
    <scope>NUCLEOTIDE SEQUENCE [LARGE SCALE GENOMIC DNA]</scope>
    <source>
        <strain evidence="6 7">Aroian</strain>
        <tissue evidence="6">Whole animal</tissue>
    </source>
</reference>
<dbReference type="CDD" id="cd18321">
    <property type="entry name" value="BTB_POZ_EloC"/>
    <property type="match status" value="1"/>
</dbReference>
<keyword evidence="7" id="KW-1185">Reference proteome</keyword>
<dbReference type="SMART" id="SM00512">
    <property type="entry name" value="Skp1"/>
    <property type="match status" value="1"/>
</dbReference>
<name>A0ABR1DNW3_NECAM</name>
<evidence type="ECO:0000313" key="6">
    <source>
        <dbReference type="EMBL" id="KAK6752136.1"/>
    </source>
</evidence>
<evidence type="ECO:0000256" key="1">
    <source>
        <dbReference type="ARBA" id="ARBA00004123"/>
    </source>
</evidence>
<evidence type="ECO:0000256" key="4">
    <source>
        <dbReference type="ARBA" id="ARBA00023242"/>
    </source>
</evidence>
<comment type="similarity">
    <text evidence="2">Belongs to the SKP1 family.</text>
</comment>
<organism evidence="6 7">
    <name type="scientific">Necator americanus</name>
    <name type="common">Human hookworm</name>
    <dbReference type="NCBI Taxonomy" id="51031"/>
    <lineage>
        <taxon>Eukaryota</taxon>
        <taxon>Metazoa</taxon>
        <taxon>Ecdysozoa</taxon>
        <taxon>Nematoda</taxon>
        <taxon>Chromadorea</taxon>
        <taxon>Rhabditida</taxon>
        <taxon>Rhabditina</taxon>
        <taxon>Rhabditomorpha</taxon>
        <taxon>Strongyloidea</taxon>
        <taxon>Ancylostomatidae</taxon>
        <taxon>Bunostominae</taxon>
        <taxon>Necator</taxon>
    </lineage>
</organism>
<protein>
    <recommendedName>
        <fullName evidence="3">Elongin-C</fullName>
    </recommendedName>
</protein>
<dbReference type="InterPro" id="IPR039948">
    <property type="entry name" value="ELC1"/>
</dbReference>
<dbReference type="EMBL" id="JAVFWL010000004">
    <property type="protein sequence ID" value="KAK6752136.1"/>
    <property type="molecule type" value="Genomic_DNA"/>
</dbReference>
<dbReference type="Pfam" id="PF03931">
    <property type="entry name" value="Skp1_POZ"/>
    <property type="match status" value="1"/>
</dbReference>
<evidence type="ECO:0000259" key="5">
    <source>
        <dbReference type="Pfam" id="PF03931"/>
    </source>
</evidence>
<evidence type="ECO:0000313" key="7">
    <source>
        <dbReference type="Proteomes" id="UP001303046"/>
    </source>
</evidence>
<sequence>MILAESPLSRCSSGMSGLTGKMRLNKAVSPNQKKKPAYVTKKDYDYLILVSSDGIKFHLRRELAYTSGTIRAMMNGPSNPVDDQQNVVHFRSIPSHILQKVCHYFLYRSRYENSDAAIPEFRIEPQLSLELLMAANFLDC</sequence>
<evidence type="ECO:0000256" key="3">
    <source>
        <dbReference type="ARBA" id="ARBA00021347"/>
    </source>
</evidence>
<gene>
    <name evidence="6" type="primary">Necator_chrIV.g16810</name>
    <name evidence="6" type="ORF">RB195_003512</name>
</gene>
<evidence type="ECO:0000256" key="2">
    <source>
        <dbReference type="ARBA" id="ARBA00009993"/>
    </source>
</evidence>
<dbReference type="PANTHER" id="PTHR20648">
    <property type="entry name" value="ELONGIN-C"/>
    <property type="match status" value="1"/>
</dbReference>
<keyword evidence="4" id="KW-0539">Nucleus</keyword>
<dbReference type="Proteomes" id="UP001303046">
    <property type="component" value="Unassembled WGS sequence"/>
</dbReference>
<proteinExistence type="inferred from homology"/>
<dbReference type="InterPro" id="IPR001232">
    <property type="entry name" value="SKP1-like"/>
</dbReference>
<accession>A0ABR1DNW3</accession>